<dbReference type="OrthoDB" id="10258062at2759"/>
<dbReference type="EMBL" id="BDGG01000005">
    <property type="protein sequence ID" value="GAU99112.1"/>
    <property type="molecule type" value="Genomic_DNA"/>
</dbReference>
<protein>
    <recommendedName>
        <fullName evidence="3">Telomere length regulation protein conserved domain-containing protein</fullName>
    </recommendedName>
</protein>
<dbReference type="InterPro" id="IPR038528">
    <property type="entry name" value="TEL2_C_sf"/>
</dbReference>
<dbReference type="InterPro" id="IPR019337">
    <property type="entry name" value="Telomere_length_regulation_dom"/>
</dbReference>
<dbReference type="STRING" id="947166.A0A1D1VGC3"/>
<dbReference type="GO" id="GO:0051879">
    <property type="term" value="F:Hsp90 protein binding"/>
    <property type="evidence" value="ECO:0007669"/>
    <property type="project" value="TreeGrafter"/>
</dbReference>
<comment type="caution">
    <text evidence="4">The sequence shown here is derived from an EMBL/GenBank/DDBJ whole genome shotgun (WGS) entry which is preliminary data.</text>
</comment>
<dbReference type="GO" id="GO:0051083">
    <property type="term" value="P:'de novo' cotranslational protein folding"/>
    <property type="evidence" value="ECO:0007669"/>
    <property type="project" value="TreeGrafter"/>
</dbReference>
<proteinExistence type="inferred from homology"/>
<organism evidence="4 5">
    <name type="scientific">Ramazzottius varieornatus</name>
    <name type="common">Water bear</name>
    <name type="synonym">Tardigrade</name>
    <dbReference type="NCBI Taxonomy" id="947166"/>
    <lineage>
        <taxon>Eukaryota</taxon>
        <taxon>Metazoa</taxon>
        <taxon>Ecdysozoa</taxon>
        <taxon>Tardigrada</taxon>
        <taxon>Eutardigrada</taxon>
        <taxon>Parachela</taxon>
        <taxon>Hypsibioidea</taxon>
        <taxon>Ramazzottiidae</taxon>
        <taxon>Ramazzottius</taxon>
    </lineage>
</organism>
<comment type="similarity">
    <text evidence="1">Belongs to the TEL2 family.</text>
</comment>
<evidence type="ECO:0000256" key="2">
    <source>
        <dbReference type="SAM" id="MobiDB-lite"/>
    </source>
</evidence>
<feature type="domain" description="Telomere length regulation protein conserved" evidence="3">
    <location>
        <begin position="516"/>
        <end position="624"/>
    </location>
</feature>
<dbReference type="GO" id="GO:0005829">
    <property type="term" value="C:cytosol"/>
    <property type="evidence" value="ECO:0007669"/>
    <property type="project" value="TreeGrafter"/>
</dbReference>
<evidence type="ECO:0000256" key="1">
    <source>
        <dbReference type="ARBA" id="ARBA00006133"/>
    </source>
</evidence>
<dbReference type="GO" id="GO:0042162">
    <property type="term" value="F:telomeric DNA binding"/>
    <property type="evidence" value="ECO:0007669"/>
    <property type="project" value="TreeGrafter"/>
</dbReference>
<dbReference type="InterPro" id="IPR051970">
    <property type="entry name" value="TEL2_Regulation"/>
</dbReference>
<gene>
    <name evidence="4" type="primary">RvY_10156-1</name>
    <name evidence="4" type="synonym">RvY_10156.1</name>
    <name evidence="4" type="ORF">RvY_10156</name>
</gene>
<name>A0A1D1VGC3_RAMVA</name>
<dbReference type="Pfam" id="PF10193">
    <property type="entry name" value="Telomere_reg-2"/>
    <property type="match status" value="1"/>
</dbReference>
<dbReference type="Gene3D" id="1.25.40.720">
    <property type="entry name" value="Telomere length regulation protein 2, C-terminal domain"/>
    <property type="match status" value="1"/>
</dbReference>
<dbReference type="AlphaFoldDB" id="A0A1D1VGC3"/>
<evidence type="ECO:0000259" key="3">
    <source>
        <dbReference type="Pfam" id="PF10193"/>
    </source>
</evidence>
<dbReference type="PANTHER" id="PTHR15830">
    <property type="entry name" value="TELOMERE LENGTH REGULATION PROTEIN TEL2 FAMILY MEMBER"/>
    <property type="match status" value="1"/>
</dbReference>
<dbReference type="Proteomes" id="UP000186922">
    <property type="component" value="Unassembled WGS sequence"/>
</dbReference>
<feature type="region of interest" description="Disordered" evidence="2">
    <location>
        <begin position="455"/>
        <end position="498"/>
    </location>
</feature>
<dbReference type="PANTHER" id="PTHR15830:SF10">
    <property type="entry name" value="TELOMERE LENGTH REGULATION PROTEIN TEL2 HOMOLOG"/>
    <property type="match status" value="1"/>
</dbReference>
<evidence type="ECO:0000313" key="4">
    <source>
        <dbReference type="EMBL" id="GAU99112.1"/>
    </source>
</evidence>
<keyword evidence="5" id="KW-1185">Reference proteome</keyword>
<accession>A0A1D1VGC3</accession>
<evidence type="ECO:0000313" key="5">
    <source>
        <dbReference type="Proteomes" id="UP000186922"/>
    </source>
</evidence>
<dbReference type="SUPFAM" id="SSF48371">
    <property type="entry name" value="ARM repeat"/>
    <property type="match status" value="1"/>
</dbReference>
<sequence length="863" mass="96133">MDTIDSPNDVRRQYAQLVSNMETAANPSDLNYAITNVLNSRSSAAGPNVDFVAAFERALTVALRTADWLTDPELQRNVAELMMVGDATETLVILNDALRDTVRQSSRRDFLIDHFEMYVTNRIPLELLLSTKSSTSGHTDLSADDYIKLLVSVPSKTAPFLQENDCRTVLLTTNYIRHVCRSVLSALEHVHKEIQASRSASLSFLGRLVGKMVLVGEAKAVAALFWDVCCRCTTDFIWRRIGQLLFKFIPSQAHEVLLVCLIPQLRADHDLTYLLGVKLENTNLERILTKRLFFNQILPPPTDVLTYRNLFRYFCSLDDEGKKCKEVVAHLFEAWSTVYGQKYMAAEYEMSLTKALMIAAGTIDGCFPPDDRYGQSILKSTMQGVEKRLSSTDPRVRRNGMLMGETVTKIFQPTPEAGLKFEYPEDEETVHLKSLLNCGTNDFSNDKVKVPIWEETSKDEQVSGLSSEQTAEAEPEGDIQETGAKEMKLPDSDDDLVPHEMPSDDKLRHKMHINKPKYLQDCFDGLVAKDDVRRRVVSLQALPDLLRRQPDATEQMAEAFLKVLFCMELEGPLKEAMESRHEALVQLTTMNPKTAGAYIGREAIARNYGIGVRLEMLHILRAAAAKLATIPKLPNPLPVGASEIDAVTTLNTKTRRIASAVKPAVPSKNHLTNVAKLYILPLLGYGSDTKAVYSVLRMEEALFLCHLISTLGMLIHHAKDLPDTPALALRVLEFVWSFRSHSDAAVTQAVLYCVSVLVQALPPGNLVTQNSRIIGDVRAFLNNVERNDPYTKSVDMAKRINTILDITLQAAILQRSNETSSNTPLGSSSTKSKGLTLDTIRGISLASENLSLRNCIVKVNSIH</sequence>
<dbReference type="InterPro" id="IPR016024">
    <property type="entry name" value="ARM-type_fold"/>
</dbReference>
<reference evidence="4 5" key="1">
    <citation type="journal article" date="2016" name="Nat. Commun.">
        <title>Extremotolerant tardigrade genome and improved radiotolerance of human cultured cells by tardigrade-unique protein.</title>
        <authorList>
            <person name="Hashimoto T."/>
            <person name="Horikawa D.D."/>
            <person name="Saito Y."/>
            <person name="Kuwahara H."/>
            <person name="Kozuka-Hata H."/>
            <person name="Shin-I T."/>
            <person name="Minakuchi Y."/>
            <person name="Ohishi K."/>
            <person name="Motoyama A."/>
            <person name="Aizu T."/>
            <person name="Enomoto A."/>
            <person name="Kondo K."/>
            <person name="Tanaka S."/>
            <person name="Hara Y."/>
            <person name="Koshikawa S."/>
            <person name="Sagara H."/>
            <person name="Miura T."/>
            <person name="Yokobori S."/>
            <person name="Miyagawa K."/>
            <person name="Suzuki Y."/>
            <person name="Kubo T."/>
            <person name="Oyama M."/>
            <person name="Kohara Y."/>
            <person name="Fujiyama A."/>
            <person name="Arakawa K."/>
            <person name="Katayama T."/>
            <person name="Toyoda A."/>
            <person name="Kunieda T."/>
        </authorList>
    </citation>
    <scope>NUCLEOTIDE SEQUENCE [LARGE SCALE GENOMIC DNA]</scope>
    <source>
        <strain evidence="4 5">YOKOZUNA-1</strain>
    </source>
</reference>
<feature type="compositionally biased region" description="Basic and acidic residues" evidence="2">
    <location>
        <begin position="483"/>
        <end position="498"/>
    </location>
</feature>